<dbReference type="SUPFAM" id="SSF51445">
    <property type="entry name" value="(Trans)glycosidases"/>
    <property type="match status" value="1"/>
</dbReference>
<dbReference type="Proteomes" id="UP000245207">
    <property type="component" value="Unassembled WGS sequence"/>
</dbReference>
<name>A0A2U1KB17_ARTAN</name>
<reference evidence="2 3" key="1">
    <citation type="journal article" date="2018" name="Mol. Plant">
        <title>The genome of Artemisia annua provides insight into the evolution of Asteraceae family and artemisinin biosynthesis.</title>
        <authorList>
            <person name="Shen Q."/>
            <person name="Zhang L."/>
            <person name="Liao Z."/>
            <person name="Wang S."/>
            <person name="Yan T."/>
            <person name="Shi P."/>
            <person name="Liu M."/>
            <person name="Fu X."/>
            <person name="Pan Q."/>
            <person name="Wang Y."/>
            <person name="Lv Z."/>
            <person name="Lu X."/>
            <person name="Zhang F."/>
            <person name="Jiang W."/>
            <person name="Ma Y."/>
            <person name="Chen M."/>
            <person name="Hao X."/>
            <person name="Li L."/>
            <person name="Tang Y."/>
            <person name="Lv G."/>
            <person name="Zhou Y."/>
            <person name="Sun X."/>
            <person name="Brodelius P.E."/>
            <person name="Rose J.K.C."/>
            <person name="Tang K."/>
        </authorList>
    </citation>
    <scope>NUCLEOTIDE SEQUENCE [LARGE SCALE GENOMIC DNA]</scope>
    <source>
        <strain evidence="3">cv. Huhao1</strain>
        <tissue evidence="2">Leaf</tissue>
    </source>
</reference>
<dbReference type="OrthoDB" id="416222at2759"/>
<dbReference type="EMBL" id="PKPP01024522">
    <property type="protein sequence ID" value="PWA33950.1"/>
    <property type="molecule type" value="Genomic_DNA"/>
</dbReference>
<dbReference type="InterPro" id="IPR036962">
    <property type="entry name" value="Glyco_hydro_3_N_sf"/>
</dbReference>
<keyword evidence="1 2" id="KW-0378">Hydrolase</keyword>
<dbReference type="GO" id="GO:0005975">
    <property type="term" value="P:carbohydrate metabolic process"/>
    <property type="evidence" value="ECO:0007669"/>
    <property type="project" value="InterPro"/>
</dbReference>
<evidence type="ECO:0000256" key="1">
    <source>
        <dbReference type="ARBA" id="ARBA00022801"/>
    </source>
</evidence>
<keyword evidence="3" id="KW-1185">Reference proteome</keyword>
<dbReference type="AlphaFoldDB" id="A0A2U1KB17"/>
<comment type="caution">
    <text evidence="2">The sequence shown here is derived from an EMBL/GenBank/DDBJ whole genome shotgun (WGS) entry which is preliminary data.</text>
</comment>
<proteinExistence type="predicted"/>
<dbReference type="STRING" id="35608.A0A2U1KB17"/>
<organism evidence="2 3">
    <name type="scientific">Artemisia annua</name>
    <name type="common">Sweet wormwood</name>
    <dbReference type="NCBI Taxonomy" id="35608"/>
    <lineage>
        <taxon>Eukaryota</taxon>
        <taxon>Viridiplantae</taxon>
        <taxon>Streptophyta</taxon>
        <taxon>Embryophyta</taxon>
        <taxon>Tracheophyta</taxon>
        <taxon>Spermatophyta</taxon>
        <taxon>Magnoliopsida</taxon>
        <taxon>eudicotyledons</taxon>
        <taxon>Gunneridae</taxon>
        <taxon>Pentapetalae</taxon>
        <taxon>asterids</taxon>
        <taxon>campanulids</taxon>
        <taxon>Asterales</taxon>
        <taxon>Asteraceae</taxon>
        <taxon>Asteroideae</taxon>
        <taxon>Anthemideae</taxon>
        <taxon>Artemisiinae</taxon>
        <taxon>Artemisia</taxon>
    </lineage>
</organism>
<evidence type="ECO:0000313" key="3">
    <source>
        <dbReference type="Proteomes" id="UP000245207"/>
    </source>
</evidence>
<evidence type="ECO:0000313" key="2">
    <source>
        <dbReference type="EMBL" id="PWA33950.1"/>
    </source>
</evidence>
<dbReference type="Gene3D" id="3.20.20.300">
    <property type="entry name" value="Glycoside hydrolase, family 3, N-terminal domain"/>
    <property type="match status" value="1"/>
</dbReference>
<accession>A0A2U1KB17</accession>
<dbReference type="InterPro" id="IPR017853">
    <property type="entry name" value="GH"/>
</dbReference>
<gene>
    <name evidence="2" type="ORF">CTI12_AA623770</name>
</gene>
<dbReference type="GO" id="GO:0004553">
    <property type="term" value="F:hydrolase activity, hydrolyzing O-glycosyl compounds"/>
    <property type="evidence" value="ECO:0007669"/>
    <property type="project" value="InterPro"/>
</dbReference>
<protein>
    <submittedName>
        <fullName evidence="2">Glycosyl hydrolase family protein</fullName>
    </submittedName>
</protein>
<sequence>MSSTWVPISTQNTHQLFTFQRNNLKTFSFRPHQRTLRFSTRTISKLSLLDTAVMGDTMINVNAVYKIANAPIEARIKDLMSRMSVKEKLGQMTQIERAVATPDVIKDLCIAPIGIRATLHS</sequence>